<accession>A0AAE0MXF5</accession>
<gene>
    <name evidence="2" type="ORF">B0T24DRAFT_693285</name>
</gene>
<organism evidence="2 3">
    <name type="scientific">Lasiosphaeria ovina</name>
    <dbReference type="NCBI Taxonomy" id="92902"/>
    <lineage>
        <taxon>Eukaryota</taxon>
        <taxon>Fungi</taxon>
        <taxon>Dikarya</taxon>
        <taxon>Ascomycota</taxon>
        <taxon>Pezizomycotina</taxon>
        <taxon>Sordariomycetes</taxon>
        <taxon>Sordariomycetidae</taxon>
        <taxon>Sordariales</taxon>
        <taxon>Lasiosphaeriaceae</taxon>
        <taxon>Lasiosphaeria</taxon>
    </lineage>
</organism>
<evidence type="ECO:0000313" key="2">
    <source>
        <dbReference type="EMBL" id="KAK3358393.1"/>
    </source>
</evidence>
<feature type="compositionally biased region" description="Polar residues" evidence="1">
    <location>
        <begin position="41"/>
        <end position="62"/>
    </location>
</feature>
<evidence type="ECO:0000256" key="1">
    <source>
        <dbReference type="SAM" id="MobiDB-lite"/>
    </source>
</evidence>
<evidence type="ECO:0000313" key="3">
    <source>
        <dbReference type="Proteomes" id="UP001287356"/>
    </source>
</evidence>
<proteinExistence type="predicted"/>
<dbReference type="AlphaFoldDB" id="A0AAE0MXF5"/>
<keyword evidence="3" id="KW-1185">Reference proteome</keyword>
<reference evidence="2" key="1">
    <citation type="journal article" date="2023" name="Mol. Phylogenet. Evol.">
        <title>Genome-scale phylogeny and comparative genomics of the fungal order Sordariales.</title>
        <authorList>
            <person name="Hensen N."/>
            <person name="Bonometti L."/>
            <person name="Westerberg I."/>
            <person name="Brannstrom I.O."/>
            <person name="Guillou S."/>
            <person name="Cros-Aarteil S."/>
            <person name="Calhoun S."/>
            <person name="Haridas S."/>
            <person name="Kuo A."/>
            <person name="Mondo S."/>
            <person name="Pangilinan J."/>
            <person name="Riley R."/>
            <person name="LaButti K."/>
            <person name="Andreopoulos B."/>
            <person name="Lipzen A."/>
            <person name="Chen C."/>
            <person name="Yan M."/>
            <person name="Daum C."/>
            <person name="Ng V."/>
            <person name="Clum A."/>
            <person name="Steindorff A."/>
            <person name="Ohm R.A."/>
            <person name="Martin F."/>
            <person name="Silar P."/>
            <person name="Natvig D.O."/>
            <person name="Lalanne C."/>
            <person name="Gautier V."/>
            <person name="Ament-Velasquez S.L."/>
            <person name="Kruys A."/>
            <person name="Hutchinson M.I."/>
            <person name="Powell A.J."/>
            <person name="Barry K."/>
            <person name="Miller A.N."/>
            <person name="Grigoriev I.V."/>
            <person name="Debuchy R."/>
            <person name="Gladieux P."/>
            <person name="Hiltunen Thoren M."/>
            <person name="Johannesson H."/>
        </authorList>
    </citation>
    <scope>NUCLEOTIDE SEQUENCE</scope>
    <source>
        <strain evidence="2">CBS 958.72</strain>
    </source>
</reference>
<comment type="caution">
    <text evidence="2">The sequence shown here is derived from an EMBL/GenBank/DDBJ whole genome shotgun (WGS) entry which is preliminary data.</text>
</comment>
<name>A0AAE0MXF5_9PEZI</name>
<feature type="compositionally biased region" description="Basic and acidic residues" evidence="1">
    <location>
        <begin position="28"/>
        <end position="39"/>
    </location>
</feature>
<dbReference type="Proteomes" id="UP001287356">
    <property type="component" value="Unassembled WGS sequence"/>
</dbReference>
<dbReference type="EMBL" id="JAULSN010000016">
    <property type="protein sequence ID" value="KAK3358393.1"/>
    <property type="molecule type" value="Genomic_DNA"/>
</dbReference>
<protein>
    <submittedName>
        <fullName evidence="2">Uncharacterized protein</fullName>
    </submittedName>
</protein>
<reference evidence="2" key="2">
    <citation type="submission" date="2023-06" db="EMBL/GenBank/DDBJ databases">
        <authorList>
            <consortium name="Lawrence Berkeley National Laboratory"/>
            <person name="Haridas S."/>
            <person name="Hensen N."/>
            <person name="Bonometti L."/>
            <person name="Westerberg I."/>
            <person name="Brannstrom I.O."/>
            <person name="Guillou S."/>
            <person name="Cros-Aarteil S."/>
            <person name="Calhoun S."/>
            <person name="Kuo A."/>
            <person name="Mondo S."/>
            <person name="Pangilinan J."/>
            <person name="Riley R."/>
            <person name="Labutti K."/>
            <person name="Andreopoulos B."/>
            <person name="Lipzen A."/>
            <person name="Chen C."/>
            <person name="Yanf M."/>
            <person name="Daum C."/>
            <person name="Ng V."/>
            <person name="Clum A."/>
            <person name="Steindorff A."/>
            <person name="Ohm R."/>
            <person name="Martin F."/>
            <person name="Silar P."/>
            <person name="Natvig D."/>
            <person name="Lalanne C."/>
            <person name="Gautier V."/>
            <person name="Ament-Velasquez S.L."/>
            <person name="Kruys A."/>
            <person name="Hutchinson M.I."/>
            <person name="Powell A.J."/>
            <person name="Barry K."/>
            <person name="Miller A.N."/>
            <person name="Grigoriev I.V."/>
            <person name="Debuchy R."/>
            <person name="Gladieux P."/>
            <person name="Thoren M.H."/>
            <person name="Johannesson H."/>
        </authorList>
    </citation>
    <scope>NUCLEOTIDE SEQUENCE</scope>
    <source>
        <strain evidence="2">CBS 958.72</strain>
    </source>
</reference>
<feature type="region of interest" description="Disordered" evidence="1">
    <location>
        <begin position="1"/>
        <end position="64"/>
    </location>
</feature>
<sequence>MPNENKGWLPEDKLDPTFPPPPYAPHLESGDVSEKEKRPSTSHSVEPNDTRAQQQEEASKGSTRLWGRALRRIFPRVSRHPKNKTYTAPATTIATATAAATTTAVATANAATTQRGGHPNVSQGVPKWHGHNGMTRGSGIISTKLGLPLVPPSRFSLLEARLCFAFNDLSSLRGSVPWRANTDDYASSDERDPSDWSDWVLRLSVTSRDGDWLANLSRIEAAAFTDSDSAIRVIGWVHPERDSIKGSRVFYVKNLSQPWLETVDLNYGPPESPPDDVARDMEMRQLMDEVIERFIQGGD</sequence>